<comment type="function">
    <text evidence="7">Functions as a peptidoglycan terminase that cleaves nascent peptidoglycan strands endolytically to terminate their elongation.</text>
</comment>
<keyword evidence="2 7" id="KW-0812">Transmembrane</keyword>
<evidence type="ECO:0000256" key="4">
    <source>
        <dbReference type="ARBA" id="ARBA00023136"/>
    </source>
</evidence>
<dbReference type="EMBL" id="JAAGPU010000003">
    <property type="protein sequence ID" value="NEU03839.1"/>
    <property type="molecule type" value="Genomic_DNA"/>
</dbReference>
<proteinExistence type="inferred from homology"/>
<keyword evidence="3 7" id="KW-1133">Transmembrane helix</keyword>
<dbReference type="GO" id="GO:0009252">
    <property type="term" value="P:peptidoglycan biosynthetic process"/>
    <property type="evidence" value="ECO:0007669"/>
    <property type="project" value="UniProtKB-UniRule"/>
</dbReference>
<evidence type="ECO:0000313" key="9">
    <source>
        <dbReference type="Proteomes" id="UP000481872"/>
    </source>
</evidence>
<keyword evidence="9" id="KW-1185">Reference proteome</keyword>
<reference evidence="8 9" key="1">
    <citation type="submission" date="2020-02" db="EMBL/GenBank/DDBJ databases">
        <title>Genome assembly of a novel Clostridium senegalense strain.</title>
        <authorList>
            <person name="Gupta T.B."/>
            <person name="Jauregui R."/>
            <person name="Maclean P."/>
            <person name="Nawarathana A."/>
            <person name="Brightwell G."/>
        </authorList>
    </citation>
    <scope>NUCLEOTIDE SEQUENCE [LARGE SCALE GENOMIC DNA]</scope>
    <source>
        <strain evidence="8 9">AGRFS4</strain>
    </source>
</reference>
<protein>
    <recommendedName>
        <fullName evidence="7">Endolytic murein transglycosylase</fullName>
        <ecNumber evidence="7">4.2.2.29</ecNumber>
    </recommendedName>
    <alternativeName>
        <fullName evidence="7">Peptidoglycan lytic transglycosylase</fullName>
    </alternativeName>
    <alternativeName>
        <fullName evidence="7">Peptidoglycan polymerization terminase</fullName>
    </alternativeName>
</protein>
<organism evidence="8 9">
    <name type="scientific">Clostridium senegalense</name>
    <dbReference type="NCBI Taxonomy" id="1465809"/>
    <lineage>
        <taxon>Bacteria</taxon>
        <taxon>Bacillati</taxon>
        <taxon>Bacillota</taxon>
        <taxon>Clostridia</taxon>
        <taxon>Eubacteriales</taxon>
        <taxon>Clostridiaceae</taxon>
        <taxon>Clostridium</taxon>
    </lineage>
</organism>
<dbReference type="InterPro" id="IPR003770">
    <property type="entry name" value="MLTG-like"/>
</dbReference>
<keyword evidence="1 7" id="KW-1003">Cell membrane</keyword>
<dbReference type="EC" id="4.2.2.29" evidence="7"/>
<dbReference type="HAMAP" id="MF_02065">
    <property type="entry name" value="MltG"/>
    <property type="match status" value="1"/>
</dbReference>
<evidence type="ECO:0000256" key="7">
    <source>
        <dbReference type="HAMAP-Rule" id="MF_02065"/>
    </source>
</evidence>
<dbReference type="Gene3D" id="3.30.1490.480">
    <property type="entry name" value="Endolytic murein transglycosylase"/>
    <property type="match status" value="2"/>
</dbReference>
<evidence type="ECO:0000256" key="6">
    <source>
        <dbReference type="ARBA" id="ARBA00023316"/>
    </source>
</evidence>
<keyword evidence="6 7" id="KW-0961">Cell wall biogenesis/degradation</keyword>
<dbReference type="GO" id="GO:0005886">
    <property type="term" value="C:plasma membrane"/>
    <property type="evidence" value="ECO:0007669"/>
    <property type="project" value="UniProtKB-UniRule"/>
</dbReference>
<keyword evidence="4 7" id="KW-0472">Membrane</keyword>
<dbReference type="Proteomes" id="UP000481872">
    <property type="component" value="Unassembled WGS sequence"/>
</dbReference>
<dbReference type="GO" id="GO:0008932">
    <property type="term" value="F:lytic endotransglycosylase activity"/>
    <property type="evidence" value="ECO:0007669"/>
    <property type="project" value="UniProtKB-UniRule"/>
</dbReference>
<name>A0A6M0GZS6_9CLOT</name>
<feature type="site" description="Important for catalytic activity" evidence="7">
    <location>
        <position position="219"/>
    </location>
</feature>
<dbReference type="PANTHER" id="PTHR30518:SF2">
    <property type="entry name" value="ENDOLYTIC MUREIN TRANSGLYCOSYLASE"/>
    <property type="match status" value="1"/>
</dbReference>
<keyword evidence="5 7" id="KW-0456">Lyase</keyword>
<accession>A0A6M0GZS6</accession>
<comment type="similarity">
    <text evidence="7">Belongs to the transglycosylase MltG family.</text>
</comment>
<comment type="catalytic activity">
    <reaction evidence="7">
        <text>a peptidoglycan chain = a peptidoglycan chain with N-acetyl-1,6-anhydromuramyl-[peptide] at the reducing end + a peptidoglycan chain with N-acetylglucosamine at the non-reducing end.</text>
        <dbReference type="EC" id="4.2.2.29"/>
    </reaction>
</comment>
<evidence type="ECO:0000256" key="1">
    <source>
        <dbReference type="ARBA" id="ARBA00022475"/>
    </source>
</evidence>
<evidence type="ECO:0000256" key="5">
    <source>
        <dbReference type="ARBA" id="ARBA00023239"/>
    </source>
</evidence>
<dbReference type="RefSeq" id="WP_199869161.1">
    <property type="nucleotide sequence ID" value="NZ_JAAGPU010000003.1"/>
</dbReference>
<comment type="caution">
    <text evidence="8">The sequence shown here is derived from an EMBL/GenBank/DDBJ whole genome shotgun (WGS) entry which is preliminary data.</text>
</comment>
<sequence length="333" mass="37911">MKKGVIISSLCLVGILVLGGVFYSHTIKDPFKTNEDFIIEVQQGDNLYSVISKLKDEGKLKNVIIPKIYIKNLENKPDIKPGEYKINKNSSLQEFLSVLEDATLDQSKVQITIPEGHDITQIASILQEEGIIEKETFLESFKNYAVPTYIKADDKVKYSMEGFLFPDTYTFKKGSSGDEIIKIMNDRFNEVIKEITNDKKLSDDELYKIVTMASIVEREASNPEERDVVASVFYNRIDKNMKFQSCATVQYALGEHKEKLYEKDLIVESPYNTYLVDGMPIGPISNPGKESLKAAINPKSTNYLYFVSNNDGTHFFTDDYNEFLKVKEKTQGF</sequence>
<gene>
    <name evidence="7 8" type="primary">mltG</name>
    <name evidence="8" type="ORF">G3M99_03005</name>
</gene>
<dbReference type="NCBIfam" id="TIGR00247">
    <property type="entry name" value="endolytic transglycosylase MltG"/>
    <property type="match status" value="1"/>
</dbReference>
<evidence type="ECO:0000313" key="8">
    <source>
        <dbReference type="EMBL" id="NEU03839.1"/>
    </source>
</evidence>
<dbReference type="PANTHER" id="PTHR30518">
    <property type="entry name" value="ENDOLYTIC MUREIN TRANSGLYCOSYLASE"/>
    <property type="match status" value="1"/>
</dbReference>
<dbReference type="CDD" id="cd08010">
    <property type="entry name" value="MltG_like"/>
    <property type="match status" value="1"/>
</dbReference>
<dbReference type="Pfam" id="PF02618">
    <property type="entry name" value="YceG"/>
    <property type="match status" value="1"/>
</dbReference>
<evidence type="ECO:0000256" key="2">
    <source>
        <dbReference type="ARBA" id="ARBA00022692"/>
    </source>
</evidence>
<dbReference type="AlphaFoldDB" id="A0A6M0GZS6"/>
<evidence type="ECO:0000256" key="3">
    <source>
        <dbReference type="ARBA" id="ARBA00022989"/>
    </source>
</evidence>
<dbReference type="GO" id="GO:0071555">
    <property type="term" value="P:cell wall organization"/>
    <property type="evidence" value="ECO:0007669"/>
    <property type="project" value="UniProtKB-KW"/>
</dbReference>